<name>A0A0J7K227_LASNI</name>
<dbReference type="SUPFAM" id="SSF56219">
    <property type="entry name" value="DNase I-like"/>
    <property type="match status" value="1"/>
</dbReference>
<sequence>MGRMIMGIRRKGEIEVGEIEIAEEGIMTDTVKSGEEEWRIVGIYVNEDLERKIERLKKWMEESEEGGRRVVIGGDFNARTGEVGEG</sequence>
<dbReference type="AlphaFoldDB" id="A0A0J7K227"/>
<evidence type="ECO:0000313" key="2">
    <source>
        <dbReference type="Proteomes" id="UP000036403"/>
    </source>
</evidence>
<evidence type="ECO:0008006" key="3">
    <source>
        <dbReference type="Google" id="ProtNLM"/>
    </source>
</evidence>
<reference evidence="1 2" key="1">
    <citation type="submission" date="2015-04" db="EMBL/GenBank/DDBJ databases">
        <title>Lasius niger genome sequencing.</title>
        <authorList>
            <person name="Konorov E.A."/>
            <person name="Nikitin M.A."/>
            <person name="Kirill M.V."/>
            <person name="Chang P."/>
        </authorList>
    </citation>
    <scope>NUCLEOTIDE SEQUENCE [LARGE SCALE GENOMIC DNA]</scope>
    <source>
        <tissue evidence="1">Whole</tissue>
    </source>
</reference>
<keyword evidence="2" id="KW-1185">Reference proteome</keyword>
<dbReference type="EMBL" id="LBMM01016655">
    <property type="protein sequence ID" value="KMQ84349.1"/>
    <property type="molecule type" value="Genomic_DNA"/>
</dbReference>
<dbReference type="PaxDb" id="67767-A0A0J7K227"/>
<comment type="caution">
    <text evidence="1">The sequence shown here is derived from an EMBL/GenBank/DDBJ whole genome shotgun (WGS) entry which is preliminary data.</text>
</comment>
<proteinExistence type="predicted"/>
<dbReference type="Proteomes" id="UP000036403">
    <property type="component" value="Unassembled WGS sequence"/>
</dbReference>
<dbReference type="OrthoDB" id="7616539at2759"/>
<dbReference type="InterPro" id="IPR036691">
    <property type="entry name" value="Endo/exonu/phosph_ase_sf"/>
</dbReference>
<dbReference type="Gene3D" id="3.60.10.10">
    <property type="entry name" value="Endonuclease/exonuclease/phosphatase"/>
    <property type="match status" value="1"/>
</dbReference>
<protein>
    <recommendedName>
        <fullName evidence="3">Endonuclease/exonuclease/phosphatase domain-containing protein</fullName>
    </recommendedName>
</protein>
<evidence type="ECO:0000313" key="1">
    <source>
        <dbReference type="EMBL" id="KMQ84349.1"/>
    </source>
</evidence>
<organism evidence="1 2">
    <name type="scientific">Lasius niger</name>
    <name type="common">Black garden ant</name>
    <dbReference type="NCBI Taxonomy" id="67767"/>
    <lineage>
        <taxon>Eukaryota</taxon>
        <taxon>Metazoa</taxon>
        <taxon>Ecdysozoa</taxon>
        <taxon>Arthropoda</taxon>
        <taxon>Hexapoda</taxon>
        <taxon>Insecta</taxon>
        <taxon>Pterygota</taxon>
        <taxon>Neoptera</taxon>
        <taxon>Endopterygota</taxon>
        <taxon>Hymenoptera</taxon>
        <taxon>Apocrita</taxon>
        <taxon>Aculeata</taxon>
        <taxon>Formicoidea</taxon>
        <taxon>Formicidae</taxon>
        <taxon>Formicinae</taxon>
        <taxon>Lasius</taxon>
        <taxon>Lasius</taxon>
    </lineage>
</organism>
<accession>A0A0J7K227</accession>
<gene>
    <name evidence="1" type="ORF">RF55_17916</name>
</gene>